<dbReference type="KEGG" id="daq:DAQ1742_04404"/>
<evidence type="ECO:0000313" key="1">
    <source>
        <dbReference type="EMBL" id="SLM65149.1"/>
    </source>
</evidence>
<reference evidence="1 2" key="1">
    <citation type="submission" date="2016-09" db="EMBL/GenBank/DDBJ databases">
        <authorList>
            <person name="Reverchon S."/>
            <person name="Nasser W."/>
            <person name="Leonard S."/>
            <person name="Brochier C."/>
            <person name="Duprey A."/>
        </authorList>
    </citation>
    <scope>NUCLEOTIDE SEQUENCE [LARGE SCALE GENOMIC DNA]</scope>
    <source>
        <strain evidence="1 2">174/2</strain>
    </source>
</reference>
<dbReference type="Proteomes" id="UP000294820">
    <property type="component" value="Chromosome 1"/>
</dbReference>
<gene>
    <name evidence="1" type="ORF">DAQ1742_04404</name>
</gene>
<proteinExistence type="predicted"/>
<accession>A0A375AHJ5</accession>
<dbReference type="InterPro" id="IPR022050">
    <property type="entry name" value="T_hemolysin"/>
</dbReference>
<name>A0A375AHJ5_9GAMM</name>
<organism evidence="1 2">
    <name type="scientific">Dickeya aquatica</name>
    <dbReference type="NCBI Taxonomy" id="1401087"/>
    <lineage>
        <taxon>Bacteria</taxon>
        <taxon>Pseudomonadati</taxon>
        <taxon>Pseudomonadota</taxon>
        <taxon>Gammaproteobacteria</taxon>
        <taxon>Enterobacterales</taxon>
        <taxon>Pectobacteriaceae</taxon>
        <taxon>Dickeya</taxon>
    </lineage>
</organism>
<evidence type="ECO:0008006" key="3">
    <source>
        <dbReference type="Google" id="ProtNLM"/>
    </source>
</evidence>
<sequence>MTRFIQRNRDFSQTKTQLDIIHRHDDAAIEVRKYIADIYLKTYKATISPCPDVIICSRDVDTKKIVACAGITFASQHEQLFSERYLQGSLEPLIYQHTQQRLYRHQLVEIGALASDNPNAAADLIRALPIIAWFMGSMAILCTSTKRLRKLLDYHQIPFQPITDASPLSLSEQERQIWGSYYDQSPQTGVILLSQCGNLFEHFSGRLMMADFNHMTQASQVAA</sequence>
<protein>
    <recommendedName>
        <fullName evidence="3">Thermostable hemolysin</fullName>
    </recommendedName>
</protein>
<dbReference type="EMBL" id="LT615367">
    <property type="protein sequence ID" value="SLM65149.1"/>
    <property type="molecule type" value="Genomic_DNA"/>
</dbReference>
<evidence type="ECO:0000313" key="2">
    <source>
        <dbReference type="Proteomes" id="UP000294820"/>
    </source>
</evidence>
<dbReference type="Pfam" id="PF12261">
    <property type="entry name" value="T_hemolysin"/>
    <property type="match status" value="1"/>
</dbReference>
<keyword evidence="2" id="KW-1185">Reference proteome</keyword>
<dbReference type="AlphaFoldDB" id="A0A375AHJ5"/>